<dbReference type="InterPro" id="IPR001509">
    <property type="entry name" value="Epimerase_deHydtase"/>
</dbReference>
<dbReference type="Proteomes" id="UP000190274">
    <property type="component" value="Chromosome E"/>
</dbReference>
<dbReference type="InterPro" id="IPR050425">
    <property type="entry name" value="NAD(P)_dehydrat-like"/>
</dbReference>
<evidence type="ECO:0000256" key="2">
    <source>
        <dbReference type="ARBA" id="ARBA00023445"/>
    </source>
</evidence>
<dbReference type="OrthoDB" id="2735536at2759"/>
<dbReference type="AlphaFoldDB" id="A0A1G4JAW6"/>
<dbReference type="PANTHER" id="PTHR10366">
    <property type="entry name" value="NAD DEPENDENT EPIMERASE/DEHYDRATASE"/>
    <property type="match status" value="1"/>
</dbReference>
<feature type="domain" description="NAD-dependent epimerase/dehydratase" evidence="3">
    <location>
        <begin position="7"/>
        <end position="210"/>
    </location>
</feature>
<dbReference type="GO" id="GO:0016616">
    <property type="term" value="F:oxidoreductase activity, acting on the CH-OH group of donors, NAD or NADP as acceptor"/>
    <property type="evidence" value="ECO:0007669"/>
    <property type="project" value="TreeGrafter"/>
</dbReference>
<organism evidence="4 5">
    <name type="scientific">Lachancea dasiensis</name>
    <dbReference type="NCBI Taxonomy" id="1072105"/>
    <lineage>
        <taxon>Eukaryota</taxon>
        <taxon>Fungi</taxon>
        <taxon>Dikarya</taxon>
        <taxon>Ascomycota</taxon>
        <taxon>Saccharomycotina</taxon>
        <taxon>Saccharomycetes</taxon>
        <taxon>Saccharomycetales</taxon>
        <taxon>Saccharomycetaceae</taxon>
        <taxon>Lachancea</taxon>
    </lineage>
</organism>
<dbReference type="SUPFAM" id="SSF51735">
    <property type="entry name" value="NAD(P)-binding Rossmann-fold domains"/>
    <property type="match status" value="1"/>
</dbReference>
<dbReference type="Gene3D" id="3.40.50.720">
    <property type="entry name" value="NAD(P)-binding Rossmann-like Domain"/>
    <property type="match status" value="1"/>
</dbReference>
<protein>
    <submittedName>
        <fullName evidence="4">LADA_0E02542g1_1</fullName>
    </submittedName>
</protein>
<gene>
    <name evidence="4" type="ORF">LADA_0E02542G</name>
</gene>
<evidence type="ECO:0000259" key="3">
    <source>
        <dbReference type="Pfam" id="PF01370"/>
    </source>
</evidence>
<dbReference type="STRING" id="1266660.A0A1G4JAW6"/>
<reference evidence="5" key="1">
    <citation type="submission" date="2016-03" db="EMBL/GenBank/DDBJ databases">
        <authorList>
            <person name="Devillers H."/>
        </authorList>
    </citation>
    <scope>NUCLEOTIDE SEQUENCE [LARGE SCALE GENOMIC DNA]</scope>
</reference>
<dbReference type="InterPro" id="IPR036291">
    <property type="entry name" value="NAD(P)-bd_dom_sf"/>
</dbReference>
<dbReference type="Pfam" id="PF01370">
    <property type="entry name" value="Epimerase"/>
    <property type="match status" value="1"/>
</dbReference>
<evidence type="ECO:0000256" key="1">
    <source>
        <dbReference type="ARBA" id="ARBA00023002"/>
    </source>
</evidence>
<name>A0A1G4JAW6_9SACH</name>
<comment type="similarity">
    <text evidence="2">Belongs to the NAD(P)-dependent epimerase/dehydratase family. Dihydroflavonol-4-reductase subfamily.</text>
</comment>
<accession>A0A1G4JAW6</accession>
<proteinExistence type="inferred from homology"/>
<evidence type="ECO:0000313" key="5">
    <source>
        <dbReference type="Proteomes" id="UP000190274"/>
    </source>
</evidence>
<keyword evidence="5" id="KW-1185">Reference proteome</keyword>
<evidence type="ECO:0000313" key="4">
    <source>
        <dbReference type="EMBL" id="SCU87189.1"/>
    </source>
</evidence>
<dbReference type="PANTHER" id="PTHR10366:SF564">
    <property type="entry name" value="STEROL-4-ALPHA-CARBOXYLATE 3-DEHYDROGENASE, DECARBOXYLATING"/>
    <property type="match status" value="1"/>
</dbReference>
<sequence>MSMDEKVLVTGASGYIALHIVNILQSERYHVVATVNSQNKADQMANSFEHYYPYAVLDVVVVEDATSESAFEKVFEDHPDIQHVIHTAPTAIAGTESTTEASFLIPATEGTKNVLESIKRHGQNVKTVVVTSSFAALMDLQNAADPKCVISEKSWNPITWEEAKGNENRAYEASKKVAEQLAWNYYEENKGHLNFTLTTVNPPFVFGPHVFEWKLEVDEWNTTALYIKKALELSPDDLGPFTKPCGICCDVRDAALLHVLPLRNPSLAGKRLFPVNGTGLKQHSYEDGKFNLQRIINVLNATFPELEGSLPVGSQAENQSNLDKLTRYNNDETCSLTGMEFKSFATTLRDAAVQILKATSKRQA</sequence>
<dbReference type="EMBL" id="LT598455">
    <property type="protein sequence ID" value="SCU87189.1"/>
    <property type="molecule type" value="Genomic_DNA"/>
</dbReference>
<keyword evidence="1" id="KW-0560">Oxidoreductase</keyword>